<dbReference type="AlphaFoldDB" id="A0A0F9Q298"/>
<protein>
    <submittedName>
        <fullName evidence="1">Uncharacterized protein</fullName>
    </submittedName>
</protein>
<gene>
    <name evidence="1" type="ORF">LCGC14_1146910</name>
</gene>
<evidence type="ECO:0000313" key="1">
    <source>
        <dbReference type="EMBL" id="KKM99527.1"/>
    </source>
</evidence>
<comment type="caution">
    <text evidence="1">The sequence shown here is derived from an EMBL/GenBank/DDBJ whole genome shotgun (WGS) entry which is preliminary data.</text>
</comment>
<sequence length="301" mass="34888">MFEPRICYHRRSRKIYNEGFCGEFKTYTLPARTIKMSGSTLNLNEGCNRCRAKFLKGIARGHKRQPNFKPPQLPMDAFIRTVRIGSHREWVETRPKHGFHRIVGDYTTMYNGCLPGKEWLKEHENDINKFPEPTIELSVNGRSIASINGDYKRGMISDTLKPYTTKVRVGRKSINIPVGEADRISPVKIIKEEKGEKMNQQAEITKRLAELTGEKKSRKPNNQKRRQILDFARDNNMVIHPSVGFDYYVNNFYEAGHCPCDKDRPDCPCPESINEVKENGRCKCCLFWRDLDTFKESHIKG</sequence>
<dbReference type="EMBL" id="LAZR01005486">
    <property type="protein sequence ID" value="KKM99527.1"/>
    <property type="molecule type" value="Genomic_DNA"/>
</dbReference>
<organism evidence="1">
    <name type="scientific">marine sediment metagenome</name>
    <dbReference type="NCBI Taxonomy" id="412755"/>
    <lineage>
        <taxon>unclassified sequences</taxon>
        <taxon>metagenomes</taxon>
        <taxon>ecological metagenomes</taxon>
    </lineage>
</organism>
<accession>A0A0F9Q298</accession>
<reference evidence="1" key="1">
    <citation type="journal article" date="2015" name="Nature">
        <title>Complex archaea that bridge the gap between prokaryotes and eukaryotes.</title>
        <authorList>
            <person name="Spang A."/>
            <person name="Saw J.H."/>
            <person name="Jorgensen S.L."/>
            <person name="Zaremba-Niedzwiedzka K."/>
            <person name="Martijn J."/>
            <person name="Lind A.E."/>
            <person name="van Eijk R."/>
            <person name="Schleper C."/>
            <person name="Guy L."/>
            <person name="Ettema T.J."/>
        </authorList>
    </citation>
    <scope>NUCLEOTIDE SEQUENCE</scope>
</reference>
<proteinExistence type="predicted"/>
<name>A0A0F9Q298_9ZZZZ</name>